<dbReference type="Proteomes" id="UP000807769">
    <property type="component" value="Unassembled WGS sequence"/>
</dbReference>
<dbReference type="PANTHER" id="PTHR43798:SF33">
    <property type="entry name" value="HYDROLASE, PUTATIVE (AFU_ORTHOLOGUE AFUA_2G14860)-RELATED"/>
    <property type="match status" value="1"/>
</dbReference>
<accession>A0A9P7E9B0</accession>
<gene>
    <name evidence="3" type="ORF">BJ212DRAFT_1300448</name>
</gene>
<organism evidence="3 4">
    <name type="scientific">Suillus subaureus</name>
    <dbReference type="NCBI Taxonomy" id="48587"/>
    <lineage>
        <taxon>Eukaryota</taxon>
        <taxon>Fungi</taxon>
        <taxon>Dikarya</taxon>
        <taxon>Basidiomycota</taxon>
        <taxon>Agaricomycotina</taxon>
        <taxon>Agaricomycetes</taxon>
        <taxon>Agaricomycetidae</taxon>
        <taxon>Boletales</taxon>
        <taxon>Suillineae</taxon>
        <taxon>Suillaceae</taxon>
        <taxon>Suillus</taxon>
    </lineage>
</organism>
<evidence type="ECO:0000259" key="1">
    <source>
        <dbReference type="Pfam" id="PF12697"/>
    </source>
</evidence>
<dbReference type="SUPFAM" id="SSF53474">
    <property type="entry name" value="alpha/beta-Hydrolases"/>
    <property type="match status" value="1"/>
</dbReference>
<feature type="domain" description="CHAT" evidence="2">
    <location>
        <begin position="664"/>
        <end position="927"/>
    </location>
</feature>
<comment type="caution">
    <text evidence="3">The sequence shown here is derived from an EMBL/GenBank/DDBJ whole genome shotgun (WGS) entry which is preliminary data.</text>
</comment>
<proteinExistence type="predicted"/>
<dbReference type="InterPro" id="IPR024983">
    <property type="entry name" value="CHAT_dom"/>
</dbReference>
<dbReference type="SUPFAM" id="SSF81901">
    <property type="entry name" value="HCP-like"/>
    <property type="match status" value="1"/>
</dbReference>
<dbReference type="GO" id="GO:0016020">
    <property type="term" value="C:membrane"/>
    <property type="evidence" value="ECO:0007669"/>
    <property type="project" value="TreeGrafter"/>
</dbReference>
<dbReference type="OrthoDB" id="9991317at2759"/>
<dbReference type="InterPro" id="IPR050266">
    <property type="entry name" value="AB_hydrolase_sf"/>
</dbReference>
<dbReference type="EMBL" id="JABBWG010000020">
    <property type="protein sequence ID" value="KAG1814647.1"/>
    <property type="molecule type" value="Genomic_DNA"/>
</dbReference>
<dbReference type="Gene3D" id="1.25.40.10">
    <property type="entry name" value="Tetratricopeptide repeat domain"/>
    <property type="match status" value="2"/>
</dbReference>
<dbReference type="Pfam" id="PF12770">
    <property type="entry name" value="CHAT"/>
    <property type="match status" value="1"/>
</dbReference>
<feature type="domain" description="AB hydrolase-1" evidence="1">
    <location>
        <begin position="983"/>
        <end position="1206"/>
    </location>
</feature>
<protein>
    <submittedName>
        <fullName evidence="3">CHAT domain-containing protein</fullName>
    </submittedName>
</protein>
<keyword evidence="4" id="KW-1185">Reference proteome</keyword>
<dbReference type="AlphaFoldDB" id="A0A9P7E9B0"/>
<dbReference type="InterPro" id="IPR011990">
    <property type="entry name" value="TPR-like_helical_dom_sf"/>
</dbReference>
<dbReference type="Pfam" id="PF12697">
    <property type="entry name" value="Abhydrolase_6"/>
    <property type="match status" value="1"/>
</dbReference>
<dbReference type="RefSeq" id="XP_041191983.1">
    <property type="nucleotide sequence ID" value="XM_041332993.1"/>
</dbReference>
<evidence type="ECO:0000313" key="4">
    <source>
        <dbReference type="Proteomes" id="UP000807769"/>
    </source>
</evidence>
<dbReference type="InterPro" id="IPR029058">
    <property type="entry name" value="AB_hydrolase_fold"/>
</dbReference>
<reference evidence="3" key="1">
    <citation type="journal article" date="2020" name="New Phytol.">
        <title>Comparative genomics reveals dynamic genome evolution in host specialist ectomycorrhizal fungi.</title>
        <authorList>
            <person name="Lofgren L.A."/>
            <person name="Nguyen N.H."/>
            <person name="Vilgalys R."/>
            <person name="Ruytinx J."/>
            <person name="Liao H.L."/>
            <person name="Branco S."/>
            <person name="Kuo A."/>
            <person name="LaButti K."/>
            <person name="Lipzen A."/>
            <person name="Andreopoulos W."/>
            <person name="Pangilinan J."/>
            <person name="Riley R."/>
            <person name="Hundley H."/>
            <person name="Na H."/>
            <person name="Barry K."/>
            <person name="Grigoriev I.V."/>
            <person name="Stajich J.E."/>
            <person name="Kennedy P.G."/>
        </authorList>
    </citation>
    <scope>NUCLEOTIDE SEQUENCE</scope>
    <source>
        <strain evidence="3">MN1</strain>
    </source>
</reference>
<dbReference type="SUPFAM" id="SSF48452">
    <property type="entry name" value="TPR-like"/>
    <property type="match status" value="1"/>
</dbReference>
<dbReference type="Gene3D" id="3.40.50.1820">
    <property type="entry name" value="alpha/beta hydrolase"/>
    <property type="match status" value="1"/>
</dbReference>
<dbReference type="PANTHER" id="PTHR43798">
    <property type="entry name" value="MONOACYLGLYCEROL LIPASE"/>
    <property type="match status" value="1"/>
</dbReference>
<name>A0A9P7E9B0_9AGAM</name>
<dbReference type="GeneID" id="64627010"/>
<evidence type="ECO:0000313" key="3">
    <source>
        <dbReference type="EMBL" id="KAG1814647.1"/>
    </source>
</evidence>
<sequence>MTDDIELWRAALQQCLHAHSHQLPIFLEHLAISLVNRFQQWGVLPDLDEAINLHRAALARRATGHPRRSNSLNDLANALQLRFHQRGVLDDLNEAIKLHRAALVLRQPGHSDRPMSLSNLASCLHDRCVQSDVLSDLDKAIELQQAALEICLPDHHLRPQLLNNLSDNHLHRFQRGGTLFELDEAVRLNRAALALCPLGHPHRFGSLNSLANSLVVRSPERRVLSDIDEVINLHQAALALCPIGHPHRLVSLNNLGISLGNRFRHRGVPSDLDKVIELHRVALVLCPPDHPLRPSFLYNLANRLVDKFQQRNVLSDLDEAIDHHRAALALCPLGHPDRCASLDNLANSLRVRFQQRKILSDVDEEIELRRGALVLCPPGHFHRSTSLENLSLSLQYKFQWRGQSSDLDEAFSLYEKLSQQSLPASRFDIRAAKSWITSAEQAKHGSALIACQTTLKFLDQYVAVLAPSSNHFDVVKEVTSSIAMDAFSCCVRHGALTNAVELVEQGRAVLWTQLARLRTPLDELSTSSLTGSALAEEFKKLSSSLRDVFDASTEDQFLQIRQLTTQWDGVVSRIRQLPDFSRFLLPPLFSDLQKAAEYGPVIIVNGSKYSCDVLIITRDQDPILIPLDISLAEVSELSSEFQSLTKRVGSSDHQLESYKMVGILRKLWACIVSPVVQVLKELIDPGSRIWWCPTAEFTLLPLHAAGPYEKRSHNLSHFYVSSYTSTLGALIRARHHVSQDESIQYFVAVGQGHPDGGKELRHVAAELDIVAERVAPVLSFTSLTDSDATVQGVSDAFSRAQWLHLACHGMPNRKQPFESSFTMRDGPFTIMDIIRSRLQNPEFAFLSACHTTVGDESSPDEAIHLAAAMQFSGFRSVIGSMWSVDDEVARQIVTAFYDNLVDGSGRLDCRRAAVALHNAVRTLRKKIPLEQQIEWSGELLVLYDPLSEFDRNSHGIHTFTSHTMTTVPSASQWGSPTATKRALLIHGLNSSSHTFHRVASILAAKGYLVVAPNLLGHALRMPGVDFKVQTLADDLSPYLQAAEYDIVVGHSMGGAVVLSLLKYLPKTRPTSVVLVDSSVEMTAEQMVVHRVRNSNIIKTNPTAEDYMALNPLWTREDAIWRSLGTQIVRATNHNDHLDGNVPWSFSHLFAERPAAAALTVLIADPRSNAYGASKLENVAKFKDVRAVIVPNASHWIQYEFPEVIVEEALRNIEE</sequence>
<evidence type="ECO:0000259" key="2">
    <source>
        <dbReference type="Pfam" id="PF12770"/>
    </source>
</evidence>
<dbReference type="InterPro" id="IPR000073">
    <property type="entry name" value="AB_hydrolase_1"/>
</dbReference>